<proteinExistence type="predicted"/>
<comment type="caution">
    <text evidence="1">The sequence shown here is derived from an EMBL/GenBank/DDBJ whole genome shotgun (WGS) entry which is preliminary data.</text>
</comment>
<protein>
    <submittedName>
        <fullName evidence="1">Uncharacterized protein</fullName>
    </submittedName>
</protein>
<dbReference type="Proteomes" id="UP000031967">
    <property type="component" value="Unassembled WGS sequence"/>
</dbReference>
<keyword evidence="2" id="KW-1185">Reference proteome</keyword>
<evidence type="ECO:0000313" key="1">
    <source>
        <dbReference type="EMBL" id="KIL42471.1"/>
    </source>
</evidence>
<evidence type="ECO:0000313" key="2">
    <source>
        <dbReference type="Proteomes" id="UP000031967"/>
    </source>
</evidence>
<sequence length="73" mass="8035">MTGSRFICKFILPVDAETYNEEILLLKLRGYPFVLVDRGEAPGLLRGPVAGAGAFYDSLAYECNRFIESEGSS</sequence>
<organism evidence="1 2">
    <name type="scientific">Gordoniibacillus kamchatkensis</name>
    <dbReference type="NCBI Taxonomy" id="1590651"/>
    <lineage>
        <taxon>Bacteria</taxon>
        <taxon>Bacillati</taxon>
        <taxon>Bacillota</taxon>
        <taxon>Bacilli</taxon>
        <taxon>Bacillales</taxon>
        <taxon>Paenibacillaceae</taxon>
        <taxon>Gordoniibacillus</taxon>
    </lineage>
</organism>
<accession>A0ABR5ANC1</accession>
<reference evidence="1 2" key="1">
    <citation type="submission" date="2014-12" db="EMBL/GenBank/DDBJ databases">
        <title>Draft genome sequence of Paenibacillus kamchatkensis strain B-2647.</title>
        <authorList>
            <person name="Karlyshev A.V."/>
            <person name="Kudryashova E.B."/>
        </authorList>
    </citation>
    <scope>NUCLEOTIDE SEQUENCE [LARGE SCALE GENOMIC DNA]</scope>
    <source>
        <strain evidence="1 2">VKM B-2647</strain>
    </source>
</reference>
<gene>
    <name evidence="1" type="ORF">SD70_00775</name>
</gene>
<name>A0ABR5ANC1_9BACL</name>
<dbReference type="EMBL" id="JXAK01000001">
    <property type="protein sequence ID" value="KIL42471.1"/>
    <property type="molecule type" value="Genomic_DNA"/>
</dbReference>